<evidence type="ECO:0000313" key="1">
    <source>
        <dbReference type="EMBL" id="KAF5826349.1"/>
    </source>
</evidence>
<dbReference type="EMBL" id="MU071010">
    <property type="protein sequence ID" value="KAF5826349.1"/>
    <property type="molecule type" value="Genomic_DNA"/>
</dbReference>
<accession>A0ABQ7FVD8</accession>
<reference evidence="1" key="1">
    <citation type="submission" date="2017-08" db="EMBL/GenBank/DDBJ databases">
        <authorList>
            <person name="Polle J.E."/>
            <person name="Barry K."/>
            <person name="Cushman J."/>
            <person name="Schmutz J."/>
            <person name="Tran D."/>
            <person name="Hathwaick L.T."/>
            <person name="Yim W.C."/>
            <person name="Jenkins J."/>
            <person name="Mckie-Krisberg Z.M."/>
            <person name="Prochnik S."/>
            <person name="Lindquist E."/>
            <person name="Dockter R.B."/>
            <person name="Adam C."/>
            <person name="Molina H."/>
            <person name="Bunkerborg J."/>
            <person name="Jin E."/>
            <person name="Buchheim M."/>
            <person name="Magnuson J."/>
        </authorList>
    </citation>
    <scope>NUCLEOTIDE SEQUENCE</scope>
    <source>
        <strain evidence="1">CCAP 19/18</strain>
    </source>
</reference>
<gene>
    <name evidence="1" type="ORF">DUNSADRAFT_3462</name>
</gene>
<keyword evidence="2" id="KW-1185">Reference proteome</keyword>
<dbReference type="Proteomes" id="UP000815325">
    <property type="component" value="Unassembled WGS sequence"/>
</dbReference>
<evidence type="ECO:0000313" key="2">
    <source>
        <dbReference type="Proteomes" id="UP000815325"/>
    </source>
</evidence>
<comment type="caution">
    <text evidence="1">The sequence shown here is derived from an EMBL/GenBank/DDBJ whole genome shotgun (WGS) entry which is preliminary data.</text>
</comment>
<proteinExistence type="predicted"/>
<sequence length="89" mass="9635">MHEYLQARMVTHQDLAQQPPGTPIIVFIARNGVAASAVNVAANLARPGRDKLILVTFVPTPMQMLPETANAYAASSCLGRGHTRRHADM</sequence>
<protein>
    <submittedName>
        <fullName evidence="1">Uncharacterized protein</fullName>
    </submittedName>
</protein>
<name>A0ABQ7FVD8_DUNSA</name>
<organism evidence="1 2">
    <name type="scientific">Dunaliella salina</name>
    <name type="common">Green alga</name>
    <name type="synonym">Protococcus salinus</name>
    <dbReference type="NCBI Taxonomy" id="3046"/>
    <lineage>
        <taxon>Eukaryota</taxon>
        <taxon>Viridiplantae</taxon>
        <taxon>Chlorophyta</taxon>
        <taxon>core chlorophytes</taxon>
        <taxon>Chlorophyceae</taxon>
        <taxon>CS clade</taxon>
        <taxon>Chlamydomonadales</taxon>
        <taxon>Dunaliellaceae</taxon>
        <taxon>Dunaliella</taxon>
    </lineage>
</organism>